<protein>
    <submittedName>
        <fullName evidence="2">Uncharacterized protein</fullName>
    </submittedName>
</protein>
<accession>A0A8S3S7X2</accession>
<evidence type="ECO:0000256" key="1">
    <source>
        <dbReference type="SAM" id="MobiDB-lite"/>
    </source>
</evidence>
<keyword evidence="3" id="KW-1185">Reference proteome</keyword>
<dbReference type="AlphaFoldDB" id="A0A8S3S7X2"/>
<organism evidence="2 3">
    <name type="scientific">Mytilus edulis</name>
    <name type="common">Blue mussel</name>
    <dbReference type="NCBI Taxonomy" id="6550"/>
    <lineage>
        <taxon>Eukaryota</taxon>
        <taxon>Metazoa</taxon>
        <taxon>Spiralia</taxon>
        <taxon>Lophotrochozoa</taxon>
        <taxon>Mollusca</taxon>
        <taxon>Bivalvia</taxon>
        <taxon>Autobranchia</taxon>
        <taxon>Pteriomorphia</taxon>
        <taxon>Mytilida</taxon>
        <taxon>Mytiloidea</taxon>
        <taxon>Mytilidae</taxon>
        <taxon>Mytilinae</taxon>
        <taxon>Mytilus</taxon>
    </lineage>
</organism>
<dbReference type="EMBL" id="CAJPWZ010001508">
    <property type="protein sequence ID" value="CAG2217194.1"/>
    <property type="molecule type" value="Genomic_DNA"/>
</dbReference>
<sequence>MMKRIPNFHQQDTESIFTSFPKQDGSVVAMTSSHMNKAIQRLWNEGPSQKAISATRIRKATSTHVRAAVPGSREVLARHMTHAAQTADRYYALYDREQLAMPVSTLISSVMEHARSNTIQHSLQWPKEGLQTHEPKDPIECRDNQISNIDDDDGSDTTVDYELESYVLPQSPLNDLNLILSEDEEVQEPIIKKHKRRSFTECESDILIDICKTNLEKGKIVKSEIRDTVEKDPRGQKIITNLKERHVDTDIWKIIVDRIHAERRRRMRVTKT</sequence>
<evidence type="ECO:0000313" key="2">
    <source>
        <dbReference type="EMBL" id="CAG2217194.1"/>
    </source>
</evidence>
<dbReference type="Proteomes" id="UP000683360">
    <property type="component" value="Unassembled WGS sequence"/>
</dbReference>
<feature type="compositionally biased region" description="Basic and acidic residues" evidence="1">
    <location>
        <begin position="130"/>
        <end position="143"/>
    </location>
</feature>
<gene>
    <name evidence="2" type="ORF">MEDL_30888</name>
</gene>
<comment type="caution">
    <text evidence="2">The sequence shown here is derived from an EMBL/GenBank/DDBJ whole genome shotgun (WGS) entry which is preliminary data.</text>
</comment>
<proteinExistence type="predicted"/>
<feature type="region of interest" description="Disordered" evidence="1">
    <location>
        <begin position="127"/>
        <end position="155"/>
    </location>
</feature>
<reference evidence="2" key="1">
    <citation type="submission" date="2021-03" db="EMBL/GenBank/DDBJ databases">
        <authorList>
            <person name="Bekaert M."/>
        </authorList>
    </citation>
    <scope>NUCLEOTIDE SEQUENCE</scope>
</reference>
<dbReference type="OrthoDB" id="10664988at2759"/>
<name>A0A8S3S7X2_MYTED</name>
<evidence type="ECO:0000313" key="3">
    <source>
        <dbReference type="Proteomes" id="UP000683360"/>
    </source>
</evidence>